<gene>
    <name evidence="10" type="ORF">H206_01923</name>
</gene>
<evidence type="ECO:0000256" key="7">
    <source>
        <dbReference type="SAM" id="SignalP"/>
    </source>
</evidence>
<evidence type="ECO:0000256" key="4">
    <source>
        <dbReference type="ARBA" id="ARBA00023110"/>
    </source>
</evidence>
<dbReference type="CDD" id="cd00317">
    <property type="entry name" value="cyclophilin"/>
    <property type="match status" value="1"/>
</dbReference>
<dbReference type="PROSITE" id="PS00170">
    <property type="entry name" value="CSA_PPIASE_1"/>
    <property type="match status" value="1"/>
</dbReference>
<sequence>MHKLLANRYIIPIILSALFVFIQQPVSATTEQGEAPQKTKEKNMEDGLYAKISTPKGDILLNLYYDKAPLTVINFVGLAEGTVIYGGAEKPTGIRFYDGLKFHRVIKDFMIQGGCPLGTGTGGPGYTFADEFDPELRFTGPGVLAMANAGPGTNGSQFFITHVATPHLNGKHTIFGHVVEGQDVVDSIAQNDAIKSVEIIRVGEKAENFKTDQEAFDQKQGKLSKNRGNAEADEKKKVIKMIKQKWPGVHFSNSGLYWVVNQEGTGDKPAQGTMISAHYAGRLLSNNQKFDSSYDRGEPLQFEVGVGRVIKGWDQALSNMRKGEKRTLIIPPELAYGSRGAGGVIPPDAWLVFDVELVDF</sequence>
<dbReference type="Gene3D" id="2.40.100.10">
    <property type="entry name" value="Cyclophilin-like"/>
    <property type="match status" value="1"/>
</dbReference>
<accession>A0A444J0X1</accession>
<evidence type="ECO:0000256" key="3">
    <source>
        <dbReference type="ARBA" id="ARBA00013194"/>
    </source>
</evidence>
<dbReference type="GO" id="GO:0003755">
    <property type="term" value="F:peptidyl-prolyl cis-trans isomerase activity"/>
    <property type="evidence" value="ECO:0007669"/>
    <property type="project" value="UniProtKB-KW"/>
</dbReference>
<keyword evidence="4 6" id="KW-0697">Rotamase</keyword>
<evidence type="ECO:0000256" key="1">
    <source>
        <dbReference type="ARBA" id="ARBA00000971"/>
    </source>
</evidence>
<dbReference type="PANTHER" id="PTHR45625:SF4">
    <property type="entry name" value="PEPTIDYLPROLYL ISOMERASE DOMAIN AND WD REPEAT-CONTAINING PROTEIN 1"/>
    <property type="match status" value="1"/>
</dbReference>
<dbReference type="GO" id="GO:0006457">
    <property type="term" value="P:protein folding"/>
    <property type="evidence" value="ECO:0007669"/>
    <property type="project" value="InterPro"/>
</dbReference>
<dbReference type="PROSITE" id="PS50059">
    <property type="entry name" value="FKBP_PPIASE"/>
    <property type="match status" value="1"/>
</dbReference>
<protein>
    <recommendedName>
        <fullName evidence="3 6">peptidylprolyl isomerase</fullName>
        <ecNumber evidence="3 6">5.2.1.8</ecNumber>
    </recommendedName>
</protein>
<dbReference type="Pfam" id="PF00254">
    <property type="entry name" value="FKBP_C"/>
    <property type="match status" value="1"/>
</dbReference>
<dbReference type="InterPro" id="IPR046357">
    <property type="entry name" value="PPIase_dom_sf"/>
</dbReference>
<dbReference type="AlphaFoldDB" id="A0A444J0X1"/>
<comment type="similarity">
    <text evidence="2">Belongs to the cyclophilin-type PPIase family.</text>
</comment>
<dbReference type="Pfam" id="PF00160">
    <property type="entry name" value="Pro_isomerase"/>
    <property type="match status" value="1"/>
</dbReference>
<evidence type="ECO:0000313" key="10">
    <source>
        <dbReference type="EMBL" id="RWX46682.1"/>
    </source>
</evidence>
<proteinExistence type="inferred from homology"/>
<dbReference type="InterPro" id="IPR044666">
    <property type="entry name" value="Cyclophilin_A-like"/>
</dbReference>
<dbReference type="Gene3D" id="3.10.50.40">
    <property type="match status" value="1"/>
</dbReference>
<evidence type="ECO:0000256" key="5">
    <source>
        <dbReference type="ARBA" id="ARBA00023235"/>
    </source>
</evidence>
<feature type="signal peptide" evidence="7">
    <location>
        <begin position="1"/>
        <end position="28"/>
    </location>
</feature>
<dbReference type="PANTHER" id="PTHR45625">
    <property type="entry name" value="PEPTIDYL-PROLYL CIS-TRANS ISOMERASE-RELATED"/>
    <property type="match status" value="1"/>
</dbReference>
<keyword evidence="11" id="KW-1185">Reference proteome</keyword>
<dbReference type="InterPro" id="IPR020892">
    <property type="entry name" value="Cyclophilin-type_PPIase_CS"/>
</dbReference>
<dbReference type="InterPro" id="IPR001179">
    <property type="entry name" value="PPIase_FKBP_dom"/>
</dbReference>
<dbReference type="InterPro" id="IPR002130">
    <property type="entry name" value="Cyclophilin-type_PPIase_dom"/>
</dbReference>
<feature type="domain" description="PPIase cyclophilin-type" evidence="9">
    <location>
        <begin position="53"/>
        <end position="190"/>
    </location>
</feature>
<keyword evidence="5 6" id="KW-0413">Isomerase</keyword>
<dbReference type="Proteomes" id="UP000287853">
    <property type="component" value="Unassembled WGS sequence"/>
</dbReference>
<dbReference type="PRINTS" id="PR00153">
    <property type="entry name" value="CSAPPISMRASE"/>
</dbReference>
<dbReference type="EMBL" id="MTKO01000055">
    <property type="protein sequence ID" value="RWX46682.1"/>
    <property type="molecule type" value="Genomic_DNA"/>
</dbReference>
<dbReference type="EC" id="5.2.1.8" evidence="3 6"/>
<reference evidence="10 11" key="1">
    <citation type="submission" date="2017-01" db="EMBL/GenBank/DDBJ databases">
        <title>The cable genome- insights into the physiology and evolution of filamentous bacteria capable of sulfide oxidation via long distance electron transfer.</title>
        <authorList>
            <person name="Schreiber L."/>
            <person name="Bjerg J.T."/>
            <person name="Boggild A."/>
            <person name="Van De Vossenberg J."/>
            <person name="Meysman F."/>
            <person name="Nielsen L.P."/>
            <person name="Schramm A."/>
            <person name="Kjeldsen K.U."/>
        </authorList>
    </citation>
    <scope>NUCLEOTIDE SEQUENCE [LARGE SCALE GENOMIC DNA]</scope>
    <source>
        <strain evidence="10">MCF</strain>
    </source>
</reference>
<feature type="domain" description="PPIase FKBP-type" evidence="8">
    <location>
        <begin position="272"/>
        <end position="360"/>
    </location>
</feature>
<dbReference type="FunFam" id="3.10.50.40:FF:000006">
    <property type="entry name" value="Peptidyl-prolyl cis-trans isomerase"/>
    <property type="match status" value="1"/>
</dbReference>
<feature type="chain" id="PRO_5019490507" description="peptidylprolyl isomerase" evidence="7">
    <location>
        <begin position="29"/>
        <end position="360"/>
    </location>
</feature>
<evidence type="ECO:0000256" key="6">
    <source>
        <dbReference type="PROSITE-ProRule" id="PRU00277"/>
    </source>
</evidence>
<evidence type="ECO:0000256" key="2">
    <source>
        <dbReference type="ARBA" id="ARBA00007365"/>
    </source>
</evidence>
<comment type="catalytic activity">
    <reaction evidence="1 6">
        <text>[protein]-peptidylproline (omega=180) = [protein]-peptidylproline (omega=0)</text>
        <dbReference type="Rhea" id="RHEA:16237"/>
        <dbReference type="Rhea" id="RHEA-COMP:10747"/>
        <dbReference type="Rhea" id="RHEA-COMP:10748"/>
        <dbReference type="ChEBI" id="CHEBI:83833"/>
        <dbReference type="ChEBI" id="CHEBI:83834"/>
        <dbReference type="EC" id="5.2.1.8"/>
    </reaction>
</comment>
<evidence type="ECO:0000259" key="8">
    <source>
        <dbReference type="PROSITE" id="PS50059"/>
    </source>
</evidence>
<comment type="caution">
    <text evidence="10">The sequence shown here is derived from an EMBL/GenBank/DDBJ whole genome shotgun (WGS) entry which is preliminary data.</text>
</comment>
<dbReference type="SUPFAM" id="SSF50891">
    <property type="entry name" value="Cyclophilin-like"/>
    <property type="match status" value="1"/>
</dbReference>
<dbReference type="SUPFAM" id="SSF54534">
    <property type="entry name" value="FKBP-like"/>
    <property type="match status" value="1"/>
</dbReference>
<organism evidence="10 11">
    <name type="scientific">Candidatus Electrothrix aarhusensis</name>
    <dbReference type="NCBI Taxonomy" id="1859131"/>
    <lineage>
        <taxon>Bacteria</taxon>
        <taxon>Pseudomonadati</taxon>
        <taxon>Thermodesulfobacteriota</taxon>
        <taxon>Desulfobulbia</taxon>
        <taxon>Desulfobulbales</taxon>
        <taxon>Desulfobulbaceae</taxon>
        <taxon>Candidatus Electrothrix</taxon>
    </lineage>
</organism>
<dbReference type="PROSITE" id="PS50072">
    <property type="entry name" value="CSA_PPIASE_2"/>
    <property type="match status" value="1"/>
</dbReference>
<keyword evidence="7" id="KW-0732">Signal</keyword>
<dbReference type="InterPro" id="IPR029000">
    <property type="entry name" value="Cyclophilin-like_dom_sf"/>
</dbReference>
<evidence type="ECO:0000313" key="11">
    <source>
        <dbReference type="Proteomes" id="UP000287853"/>
    </source>
</evidence>
<evidence type="ECO:0000259" key="9">
    <source>
        <dbReference type="PROSITE" id="PS50072"/>
    </source>
</evidence>
<name>A0A444J0X1_9BACT</name>